<sequence length="319" mass="36099">MTVTMAHNKRFLNYKYNGKELQETGMYDYGARMYMPDIGRWGVQDVLGEMYYSYSPYSYAANNPLKFIDPTGMWITINDGNNNYRYDDGKLYTQNDKTKKWDVEASVKSDSYAGQILSSLTSITGGDKDSFGSKFLGLFSNDNINASIQDSKDYTGSRSDEMLGKNFTLDTSVYTGFKQDVNPYTSMNGEKSKQRQSEFYINLFHEIGHSFLNQTSSYSELKKVWVDGSANSLSSDISQGEIVASYIENLLRSEQGRPIRMSYSPDANTASTLVESVKWQPTIIQGSNPGNGRTNFNTRVFTMPNSVQLIYNKIMNSKK</sequence>
<dbReference type="EMBL" id="FNUS01000001">
    <property type="protein sequence ID" value="SEF55650.1"/>
    <property type="molecule type" value="Genomic_DNA"/>
</dbReference>
<evidence type="ECO:0000313" key="2">
    <source>
        <dbReference type="Proteomes" id="UP000236738"/>
    </source>
</evidence>
<dbReference type="OrthoDB" id="964483at2"/>
<dbReference type="AlphaFoldDB" id="A0A1H5SYM3"/>
<protein>
    <submittedName>
        <fullName evidence="1">RHS repeat-associated core domain-containing protein</fullName>
    </submittedName>
</protein>
<reference evidence="2" key="1">
    <citation type="submission" date="2016-10" db="EMBL/GenBank/DDBJ databases">
        <authorList>
            <person name="Varghese N."/>
            <person name="Submissions S."/>
        </authorList>
    </citation>
    <scope>NUCLEOTIDE SEQUENCE [LARGE SCALE GENOMIC DNA]</scope>
    <source>
        <strain evidence="2">DSM 21580</strain>
    </source>
</reference>
<dbReference type="Gene3D" id="2.180.10.10">
    <property type="entry name" value="RHS repeat-associated core"/>
    <property type="match status" value="1"/>
</dbReference>
<dbReference type="NCBIfam" id="TIGR03696">
    <property type="entry name" value="Rhs_assc_core"/>
    <property type="match status" value="1"/>
</dbReference>
<dbReference type="PANTHER" id="PTHR32305:SF15">
    <property type="entry name" value="PROTEIN RHSA-RELATED"/>
    <property type="match status" value="1"/>
</dbReference>
<gene>
    <name evidence="1" type="ORF">SAMN05421847_0308</name>
</gene>
<accession>A0A1H5SYM3</accession>
<dbReference type="InterPro" id="IPR050708">
    <property type="entry name" value="T6SS_VgrG/RHS"/>
</dbReference>
<dbReference type="Proteomes" id="UP000236738">
    <property type="component" value="Unassembled WGS sequence"/>
</dbReference>
<dbReference type="RefSeq" id="WP_103912348.1">
    <property type="nucleotide sequence ID" value="NZ_FNUS01000001.1"/>
</dbReference>
<dbReference type="PANTHER" id="PTHR32305">
    <property type="match status" value="1"/>
</dbReference>
<dbReference type="InterPro" id="IPR022385">
    <property type="entry name" value="Rhs_assc_core"/>
</dbReference>
<organism evidence="1 2">
    <name type="scientific">Halpernia humi</name>
    <dbReference type="NCBI Taxonomy" id="493375"/>
    <lineage>
        <taxon>Bacteria</taxon>
        <taxon>Pseudomonadati</taxon>
        <taxon>Bacteroidota</taxon>
        <taxon>Flavobacteriia</taxon>
        <taxon>Flavobacteriales</taxon>
        <taxon>Weeksellaceae</taxon>
        <taxon>Chryseobacterium group</taxon>
        <taxon>Halpernia</taxon>
    </lineage>
</organism>
<name>A0A1H5SYM3_9FLAO</name>
<keyword evidence="2" id="KW-1185">Reference proteome</keyword>
<evidence type="ECO:0000313" key="1">
    <source>
        <dbReference type="EMBL" id="SEF55650.1"/>
    </source>
</evidence>
<proteinExistence type="predicted"/>